<keyword evidence="3" id="KW-1003">Cell membrane</keyword>
<dbReference type="Gene3D" id="2.60.40.4100">
    <property type="entry name" value="Zona pellucida, ZP-C domain"/>
    <property type="match status" value="1"/>
</dbReference>
<dbReference type="PANTHER" id="PTHR22907">
    <property type="entry name" value="GH04558P"/>
    <property type="match status" value="1"/>
</dbReference>
<protein>
    <submittedName>
        <fullName evidence="12">ZP domain-containing protein</fullName>
    </submittedName>
</protein>
<dbReference type="PROSITE" id="PS51034">
    <property type="entry name" value="ZP_2"/>
    <property type="match status" value="1"/>
</dbReference>
<evidence type="ECO:0000313" key="11">
    <source>
        <dbReference type="Proteomes" id="UP000050741"/>
    </source>
</evidence>
<keyword evidence="4 9" id="KW-0812">Transmembrane</keyword>
<dbReference type="GO" id="GO:0005886">
    <property type="term" value="C:plasma membrane"/>
    <property type="evidence" value="ECO:0007669"/>
    <property type="project" value="UniProtKB-SubCell"/>
</dbReference>
<comment type="subcellular location">
    <subcellularLocation>
        <location evidence="1">Cell membrane</location>
        <topology evidence="1">Single-pass type I membrane protein</topology>
    </subcellularLocation>
</comment>
<dbReference type="AlphaFoldDB" id="A0A183CPG3"/>
<evidence type="ECO:0000256" key="2">
    <source>
        <dbReference type="ARBA" id="ARBA00022460"/>
    </source>
</evidence>
<reference evidence="11" key="2">
    <citation type="submission" date="2014-05" db="EMBL/GenBank/DDBJ databases">
        <title>The genome and life-stage specific transcriptomes of Globodera pallida elucidate key aspects of plant parasitism by a cyst nematode.</title>
        <authorList>
            <person name="Cotton J.A."/>
            <person name="Lilley C.J."/>
            <person name="Jones L.M."/>
            <person name="Kikuchi T."/>
            <person name="Reid A.J."/>
            <person name="Thorpe P."/>
            <person name="Tsai I.J."/>
            <person name="Beasley H."/>
            <person name="Blok V."/>
            <person name="Cock P.J.A."/>
            <person name="Van den Akker S.E."/>
            <person name="Holroyd N."/>
            <person name="Hunt M."/>
            <person name="Mantelin S."/>
            <person name="Naghra H."/>
            <person name="Pain A."/>
            <person name="Palomares-Rius J.E."/>
            <person name="Zarowiecki M."/>
            <person name="Berriman M."/>
            <person name="Jones J.T."/>
            <person name="Urwin P.E."/>
        </authorList>
    </citation>
    <scope>NUCLEOTIDE SEQUENCE [LARGE SCALE GENOMIC DNA]</scope>
    <source>
        <strain evidence="11">Lindley</strain>
    </source>
</reference>
<keyword evidence="5" id="KW-0732">Signal</keyword>
<reference evidence="12" key="3">
    <citation type="submission" date="2016-06" db="UniProtKB">
        <authorList>
            <consortium name="WormBaseParasite"/>
        </authorList>
    </citation>
    <scope>IDENTIFICATION</scope>
</reference>
<dbReference type="GO" id="GO:0042302">
    <property type="term" value="F:structural constituent of cuticle"/>
    <property type="evidence" value="ECO:0007669"/>
    <property type="project" value="UniProtKB-KW"/>
</dbReference>
<accession>A0A183CPG3</accession>
<keyword evidence="11" id="KW-1185">Reference proteome</keyword>
<evidence type="ECO:0000256" key="8">
    <source>
        <dbReference type="SAM" id="MobiDB-lite"/>
    </source>
</evidence>
<keyword evidence="7 9" id="KW-0472">Membrane</keyword>
<feature type="compositionally biased region" description="Acidic residues" evidence="8">
    <location>
        <begin position="323"/>
        <end position="337"/>
    </location>
</feature>
<evidence type="ECO:0000256" key="6">
    <source>
        <dbReference type="ARBA" id="ARBA00022989"/>
    </source>
</evidence>
<evidence type="ECO:0000256" key="7">
    <source>
        <dbReference type="ARBA" id="ARBA00023136"/>
    </source>
</evidence>
<feature type="compositionally biased region" description="Acidic residues" evidence="8">
    <location>
        <begin position="383"/>
        <end position="393"/>
    </location>
</feature>
<reference evidence="11" key="1">
    <citation type="submission" date="2013-12" db="EMBL/GenBank/DDBJ databases">
        <authorList>
            <person name="Aslett M."/>
        </authorList>
    </citation>
    <scope>NUCLEOTIDE SEQUENCE [LARGE SCALE GENOMIC DNA]</scope>
    <source>
        <strain evidence="11">Lindley</strain>
    </source>
</reference>
<dbReference type="InterPro" id="IPR057475">
    <property type="entry name" value="CUT_C"/>
</dbReference>
<dbReference type="Pfam" id="PF25057">
    <property type="entry name" value="CUT_N"/>
    <property type="match status" value="1"/>
</dbReference>
<evidence type="ECO:0000256" key="5">
    <source>
        <dbReference type="ARBA" id="ARBA00022729"/>
    </source>
</evidence>
<feature type="transmembrane region" description="Helical" evidence="9">
    <location>
        <begin position="497"/>
        <end position="524"/>
    </location>
</feature>
<feature type="region of interest" description="Disordered" evidence="8">
    <location>
        <begin position="282"/>
        <end position="397"/>
    </location>
</feature>
<evidence type="ECO:0000313" key="12">
    <source>
        <dbReference type="WBParaSite" id="GPLIN_001477000"/>
    </source>
</evidence>
<dbReference type="SMART" id="SM00241">
    <property type="entry name" value="ZP"/>
    <property type="match status" value="1"/>
</dbReference>
<name>A0A183CPG3_GLOPA</name>
<dbReference type="InterPro" id="IPR051962">
    <property type="entry name" value="Cuticlin"/>
</dbReference>
<evidence type="ECO:0000256" key="4">
    <source>
        <dbReference type="ARBA" id="ARBA00022692"/>
    </source>
</evidence>
<keyword evidence="6 9" id="KW-1133">Transmembrane helix</keyword>
<feature type="compositionally biased region" description="Basic and acidic residues" evidence="8">
    <location>
        <begin position="303"/>
        <end position="322"/>
    </location>
</feature>
<dbReference type="PANTHER" id="PTHR22907:SF32">
    <property type="entry name" value="ZP DOMAIN-CONTAINING PROTEIN"/>
    <property type="match status" value="1"/>
</dbReference>
<evidence type="ECO:0000256" key="3">
    <source>
        <dbReference type="ARBA" id="ARBA00022475"/>
    </source>
</evidence>
<organism evidence="11 12">
    <name type="scientific">Globodera pallida</name>
    <name type="common">Potato cyst nematode worm</name>
    <name type="synonym">Heterodera pallida</name>
    <dbReference type="NCBI Taxonomy" id="36090"/>
    <lineage>
        <taxon>Eukaryota</taxon>
        <taxon>Metazoa</taxon>
        <taxon>Ecdysozoa</taxon>
        <taxon>Nematoda</taxon>
        <taxon>Chromadorea</taxon>
        <taxon>Rhabditida</taxon>
        <taxon>Tylenchina</taxon>
        <taxon>Tylenchomorpha</taxon>
        <taxon>Tylenchoidea</taxon>
        <taxon>Heteroderidae</taxon>
        <taxon>Heteroderinae</taxon>
        <taxon>Globodera</taxon>
    </lineage>
</organism>
<feature type="compositionally biased region" description="Polar residues" evidence="8">
    <location>
        <begin position="338"/>
        <end position="369"/>
    </location>
</feature>
<evidence type="ECO:0000259" key="10">
    <source>
        <dbReference type="PROSITE" id="PS51034"/>
    </source>
</evidence>
<dbReference type="InterPro" id="IPR056953">
    <property type="entry name" value="CUT_N"/>
</dbReference>
<dbReference type="Proteomes" id="UP000050741">
    <property type="component" value="Unassembled WGS sequence"/>
</dbReference>
<dbReference type="Pfam" id="PF25301">
    <property type="entry name" value="CUT_C"/>
    <property type="match status" value="1"/>
</dbReference>
<dbReference type="InterPro" id="IPR001507">
    <property type="entry name" value="ZP_dom"/>
</dbReference>
<feature type="domain" description="ZP" evidence="10">
    <location>
        <begin position="42"/>
        <end position="285"/>
    </location>
</feature>
<dbReference type="WBParaSite" id="GPLIN_001477000">
    <property type="protein sequence ID" value="GPLIN_001477000"/>
    <property type="gene ID" value="GPLIN_001477000"/>
</dbReference>
<proteinExistence type="predicted"/>
<dbReference type="InterPro" id="IPR042235">
    <property type="entry name" value="ZP-C_dom"/>
</dbReference>
<sequence length="540" mass="59087">MNLSSNYVSFTLWTFHVIASGVLCYDISAVLDNFIIGTPKVVCGESEVALDIITAKPFIGNIFVKGRAKDTTCRQSFSDPALSNGTNTYILSLGKCGMQRLRSANPRGINFAVTVVVSFHPAGFITKTDRAFHLNCFYTEPDEIVTSSFEVSQLPTQELSDQMRMPSCHYSVHSTSVDGAELSWANVGDVVFHVWECRGPEMGILIKKCFVTDGDGEDHAVVDEDGCSLDHSLLSEVTYDKDGTMRAHAKSQVFKYADSNQLFFTCQIRMCQKQMDMCHGITPPKCEGGQKLGGGKKRKGKKDGKDKKTGHAHSEDEHRLEEAAETVEGELSVDSDDTVPNRTSTVATVRAPETTTVQANETVADSTLAQRKKNQQVQRPAVAEEEEDGDEEGQWVLKRPEMALSRKSRSLTQGQMPTDTGEQLLEVDVASPQMLVLDQEDRARMGPLRRQFASTSASLSANAAQQSAGDIAASDALRRVPLLPDQQQQLCLSRAGLVLLVPVAIALLAGLGSALTLCMLHAFARAARGKRRAHWTSMFF</sequence>
<evidence type="ECO:0000256" key="9">
    <source>
        <dbReference type="SAM" id="Phobius"/>
    </source>
</evidence>
<evidence type="ECO:0000256" key="1">
    <source>
        <dbReference type="ARBA" id="ARBA00004251"/>
    </source>
</evidence>
<keyword evidence="2" id="KW-0193">Cuticle</keyword>